<dbReference type="PANTHER" id="PTHR21206:SF0">
    <property type="entry name" value="DNA REPLICATION COMPLEX GINS PROTEIN SLD5"/>
    <property type="match status" value="1"/>
</dbReference>
<dbReference type="InterPro" id="IPR008591">
    <property type="entry name" value="GINS_Sld5"/>
</dbReference>
<comment type="subcellular location">
    <subcellularLocation>
        <location evidence="1 4">Nucleus</location>
    </subcellularLocation>
</comment>
<comment type="similarity">
    <text evidence="4">Belongs to the GINS4/SLD5 family.</text>
</comment>
<dbReference type="InterPro" id="IPR036224">
    <property type="entry name" value="GINS_bundle-like_dom_sf"/>
</dbReference>
<dbReference type="GO" id="GO:0000727">
    <property type="term" value="P:double-strand break repair via break-induced replication"/>
    <property type="evidence" value="ECO:0007669"/>
    <property type="project" value="TreeGrafter"/>
</dbReference>
<accession>A0AAF3FDQ2</accession>
<evidence type="ECO:0000313" key="6">
    <source>
        <dbReference type="Proteomes" id="UP000887575"/>
    </source>
</evidence>
<dbReference type="InterPro" id="IPR038749">
    <property type="entry name" value="Sld5_GINS_A"/>
</dbReference>
<protein>
    <recommendedName>
        <fullName evidence="4">DNA replication complex GINS protein SLD5</fullName>
    </recommendedName>
</protein>
<keyword evidence="6" id="KW-1185">Reference proteome</keyword>
<feature type="domain" description="GINS subunit" evidence="5">
    <location>
        <begin position="58"/>
        <end position="130"/>
    </location>
</feature>
<dbReference type="PIRSF" id="PIRSF007764">
    <property type="entry name" value="Sld5"/>
    <property type="match status" value="1"/>
</dbReference>
<dbReference type="GO" id="GO:0006261">
    <property type="term" value="P:DNA-templated DNA replication"/>
    <property type="evidence" value="ECO:0007669"/>
    <property type="project" value="InterPro"/>
</dbReference>
<reference evidence="7" key="1">
    <citation type="submission" date="2024-02" db="UniProtKB">
        <authorList>
            <consortium name="WormBaseParasite"/>
        </authorList>
    </citation>
    <scope>IDENTIFICATION</scope>
</reference>
<dbReference type="InterPro" id="IPR021151">
    <property type="entry name" value="GINS_A"/>
</dbReference>
<keyword evidence="3 4" id="KW-0539">Nucleus</keyword>
<evidence type="ECO:0000259" key="5">
    <source>
        <dbReference type="Pfam" id="PF05916"/>
    </source>
</evidence>
<keyword evidence="2 4" id="KW-0235">DNA replication</keyword>
<name>A0AAF3FDQ2_9BILA</name>
<evidence type="ECO:0000256" key="2">
    <source>
        <dbReference type="ARBA" id="ARBA00022705"/>
    </source>
</evidence>
<dbReference type="Pfam" id="PF05916">
    <property type="entry name" value="Sld5"/>
    <property type="match status" value="1"/>
</dbReference>
<comment type="function">
    <text evidence="4">The GINS complex plays an essential role in the initiation of DNA replication.</text>
</comment>
<evidence type="ECO:0000256" key="4">
    <source>
        <dbReference type="PIRNR" id="PIRNR007764"/>
    </source>
</evidence>
<evidence type="ECO:0000256" key="3">
    <source>
        <dbReference type="ARBA" id="ARBA00023242"/>
    </source>
</evidence>
<evidence type="ECO:0000256" key="1">
    <source>
        <dbReference type="ARBA" id="ARBA00004123"/>
    </source>
</evidence>
<dbReference type="AlphaFoldDB" id="A0AAF3FDQ2"/>
<dbReference type="CDD" id="cd11711">
    <property type="entry name" value="GINS_A_Sld5"/>
    <property type="match status" value="1"/>
</dbReference>
<dbReference type="GO" id="GO:0000811">
    <property type="term" value="C:GINS complex"/>
    <property type="evidence" value="ECO:0007669"/>
    <property type="project" value="UniProtKB-UniRule"/>
</dbReference>
<sequence length="210" mass="24169">MDDNEDDITPAQVVADMRTAWHSESVSPCLLQSRLELVHCLVDQIEEMDKNLMTVQDRTHIKVSLHRLELQRLNYMINSYMRLRLKKIEENPIFLLEKHKEGIEKNKPPLMSEEELKFAHRFATAQTSVFSSTITQHLPASLARVPVPSEDLSVERVFISVESDDVEDVAVPEGDDPNSELLLPMQRENIYFLPLLSILPALEKNQVRLL</sequence>
<dbReference type="Gene3D" id="1.20.58.1030">
    <property type="match status" value="1"/>
</dbReference>
<evidence type="ECO:0000313" key="7">
    <source>
        <dbReference type="WBParaSite" id="MBELARI_LOCUS4951"/>
    </source>
</evidence>
<proteinExistence type="inferred from homology"/>
<dbReference type="SUPFAM" id="SSF158573">
    <property type="entry name" value="GINS helical bundle-like"/>
    <property type="match status" value="1"/>
</dbReference>
<organism evidence="6 7">
    <name type="scientific">Mesorhabditis belari</name>
    <dbReference type="NCBI Taxonomy" id="2138241"/>
    <lineage>
        <taxon>Eukaryota</taxon>
        <taxon>Metazoa</taxon>
        <taxon>Ecdysozoa</taxon>
        <taxon>Nematoda</taxon>
        <taxon>Chromadorea</taxon>
        <taxon>Rhabditida</taxon>
        <taxon>Rhabditina</taxon>
        <taxon>Rhabditomorpha</taxon>
        <taxon>Rhabditoidea</taxon>
        <taxon>Rhabditidae</taxon>
        <taxon>Mesorhabditinae</taxon>
        <taxon>Mesorhabditis</taxon>
    </lineage>
</organism>
<dbReference type="WBParaSite" id="MBELARI_LOCUS4951">
    <property type="protein sequence ID" value="MBELARI_LOCUS4951"/>
    <property type="gene ID" value="MBELARI_LOCUS4951"/>
</dbReference>
<dbReference type="Proteomes" id="UP000887575">
    <property type="component" value="Unassembled WGS sequence"/>
</dbReference>
<dbReference type="PANTHER" id="PTHR21206">
    <property type="entry name" value="SLD5 PROTEIN"/>
    <property type="match status" value="1"/>
</dbReference>